<sequence>MTLHGLCAPNTSVTDFAYPPGHPLRLANFPASKHSSLASDLDYYDDPQYESYSSDEINLRAIAIFDFTPENDNEVRLREGQEIWVLYRHGQGWLVAEDPETGENGLVPEEYVEIIVQLEPEDEPQRYVPQVLQNMPGETDEFEAGKGGVKTAKTKKQVKSGEPRTDVDEWEDTDGEPELDEEDAGEAEVDENGLRELETGVEKLDVN</sequence>
<protein>
    <submittedName>
        <fullName evidence="5">SH3 domain-containing protein</fullName>
    </submittedName>
</protein>
<dbReference type="SMART" id="SM00326">
    <property type="entry name" value="SH3"/>
    <property type="match status" value="1"/>
</dbReference>
<evidence type="ECO:0000313" key="6">
    <source>
        <dbReference type="Proteomes" id="UP000292447"/>
    </source>
</evidence>
<dbReference type="SUPFAM" id="SSF50044">
    <property type="entry name" value="SH3-domain"/>
    <property type="match status" value="1"/>
</dbReference>
<proteinExistence type="predicted"/>
<dbReference type="AlphaFoldDB" id="A0A4P6XJM6"/>
<dbReference type="Proteomes" id="UP000292447">
    <property type="component" value="Chromosome II"/>
</dbReference>
<evidence type="ECO:0000259" key="4">
    <source>
        <dbReference type="PROSITE" id="PS50002"/>
    </source>
</evidence>
<feature type="compositionally biased region" description="Acidic residues" evidence="3">
    <location>
        <begin position="168"/>
        <end position="191"/>
    </location>
</feature>
<accession>A0A4P6XJM6</accession>
<name>A0A4P6XJM6_9ASCO</name>
<feature type="domain" description="SH3" evidence="4">
    <location>
        <begin position="56"/>
        <end position="117"/>
    </location>
</feature>
<feature type="region of interest" description="Disordered" evidence="3">
    <location>
        <begin position="138"/>
        <end position="207"/>
    </location>
</feature>
<dbReference type="PROSITE" id="PS50002">
    <property type="entry name" value="SH3"/>
    <property type="match status" value="1"/>
</dbReference>
<evidence type="ECO:0000256" key="1">
    <source>
        <dbReference type="ARBA" id="ARBA00022443"/>
    </source>
</evidence>
<keyword evidence="1 2" id="KW-0728">SH3 domain</keyword>
<feature type="compositionally biased region" description="Basic and acidic residues" evidence="3">
    <location>
        <begin position="192"/>
        <end position="207"/>
    </location>
</feature>
<reference evidence="6" key="1">
    <citation type="submission" date="2019-03" db="EMBL/GenBank/DDBJ databases">
        <title>Snf2 controls pulcherriminic acid biosynthesis and connects pigmentation and antifungal activity of the yeast Metschnikowia pulcherrima.</title>
        <authorList>
            <person name="Gore-Lloyd D."/>
            <person name="Sumann I."/>
            <person name="Brachmann A.O."/>
            <person name="Schneeberger K."/>
            <person name="Ortiz-Merino R.A."/>
            <person name="Moreno-Beltran M."/>
            <person name="Schlaefli M."/>
            <person name="Kirner P."/>
            <person name="Santos Kron A."/>
            <person name="Wolfe K.H."/>
            <person name="Piel J."/>
            <person name="Ahrens C.H."/>
            <person name="Henk D."/>
            <person name="Freimoser F.M."/>
        </authorList>
    </citation>
    <scope>NUCLEOTIDE SEQUENCE [LARGE SCALE GENOMIC DNA]</scope>
    <source>
        <strain evidence="6">APC 1.2</strain>
    </source>
</reference>
<dbReference type="InterPro" id="IPR036028">
    <property type="entry name" value="SH3-like_dom_sf"/>
</dbReference>
<evidence type="ECO:0000313" key="5">
    <source>
        <dbReference type="EMBL" id="QBM87390.1"/>
    </source>
</evidence>
<organism evidence="5 6">
    <name type="scientific">Metschnikowia aff. pulcherrima</name>
    <dbReference type="NCBI Taxonomy" id="2163413"/>
    <lineage>
        <taxon>Eukaryota</taxon>
        <taxon>Fungi</taxon>
        <taxon>Dikarya</taxon>
        <taxon>Ascomycota</taxon>
        <taxon>Saccharomycotina</taxon>
        <taxon>Pichiomycetes</taxon>
        <taxon>Metschnikowiaceae</taxon>
        <taxon>Metschnikowia</taxon>
    </lineage>
</organism>
<dbReference type="FunFam" id="2.30.30.40:FF:000283">
    <property type="entry name" value="NAP1-binding protein 2"/>
    <property type="match status" value="1"/>
</dbReference>
<evidence type="ECO:0000256" key="2">
    <source>
        <dbReference type="PROSITE-ProRule" id="PRU00192"/>
    </source>
</evidence>
<dbReference type="EMBL" id="CP034457">
    <property type="protein sequence ID" value="QBM87390.1"/>
    <property type="molecule type" value="Genomic_DNA"/>
</dbReference>
<gene>
    <name evidence="5" type="primary">MPUL0B05920</name>
    <name evidence="5" type="ORF">METSCH_B05920</name>
</gene>
<dbReference type="Gene3D" id="2.30.30.40">
    <property type="entry name" value="SH3 Domains"/>
    <property type="match status" value="1"/>
</dbReference>
<evidence type="ECO:0000256" key="3">
    <source>
        <dbReference type="SAM" id="MobiDB-lite"/>
    </source>
</evidence>
<dbReference type="InterPro" id="IPR001452">
    <property type="entry name" value="SH3_domain"/>
</dbReference>
<dbReference type="Pfam" id="PF00018">
    <property type="entry name" value="SH3_1"/>
    <property type="match status" value="1"/>
</dbReference>
<keyword evidence="6" id="KW-1185">Reference proteome</keyword>